<dbReference type="SUPFAM" id="SSF51182">
    <property type="entry name" value="RmlC-like cupins"/>
    <property type="match status" value="1"/>
</dbReference>
<name>A0A1F8H9E3_9BACT</name>
<dbReference type="AlphaFoldDB" id="A0A1F8H9E3"/>
<gene>
    <name evidence="1" type="ORF">A3G51_02785</name>
</gene>
<evidence type="ECO:0000313" key="1">
    <source>
        <dbReference type="EMBL" id="OGN33579.1"/>
    </source>
</evidence>
<dbReference type="Proteomes" id="UP000177745">
    <property type="component" value="Unassembled WGS sequence"/>
</dbReference>
<dbReference type="EMBL" id="MGKY01000015">
    <property type="protein sequence ID" value="OGN33579.1"/>
    <property type="molecule type" value="Genomic_DNA"/>
</dbReference>
<dbReference type="InterPro" id="IPR011051">
    <property type="entry name" value="RmlC_Cupin_sf"/>
</dbReference>
<sequence>MSDILYKNKLVAIFLNRLPGGSIPQTEGKEPLQLVTLKHPKGKYLVAHAHKPTKRQTEKMQECLIVKKGKIKADLYGPDKKMFKKVIMKTGDLLLVLNGGIGIHILEDAEILELKNGPFVEDKILI</sequence>
<protein>
    <submittedName>
        <fullName evidence="1">Uncharacterized protein</fullName>
    </submittedName>
</protein>
<evidence type="ECO:0000313" key="2">
    <source>
        <dbReference type="Proteomes" id="UP000177745"/>
    </source>
</evidence>
<organism evidence="1 2">
    <name type="scientific">Candidatus Yanofskybacteria bacterium RIFCSPLOWO2_12_FULL_43_11b</name>
    <dbReference type="NCBI Taxonomy" id="1802710"/>
    <lineage>
        <taxon>Bacteria</taxon>
        <taxon>Candidatus Yanofskyibacteriota</taxon>
    </lineage>
</organism>
<reference evidence="1 2" key="1">
    <citation type="journal article" date="2016" name="Nat. Commun.">
        <title>Thousands of microbial genomes shed light on interconnected biogeochemical processes in an aquifer system.</title>
        <authorList>
            <person name="Anantharaman K."/>
            <person name="Brown C.T."/>
            <person name="Hug L.A."/>
            <person name="Sharon I."/>
            <person name="Castelle C.J."/>
            <person name="Probst A.J."/>
            <person name="Thomas B.C."/>
            <person name="Singh A."/>
            <person name="Wilkins M.J."/>
            <person name="Karaoz U."/>
            <person name="Brodie E.L."/>
            <person name="Williams K.H."/>
            <person name="Hubbard S.S."/>
            <person name="Banfield J.F."/>
        </authorList>
    </citation>
    <scope>NUCLEOTIDE SEQUENCE [LARGE SCALE GENOMIC DNA]</scope>
</reference>
<comment type="caution">
    <text evidence="1">The sequence shown here is derived from an EMBL/GenBank/DDBJ whole genome shotgun (WGS) entry which is preliminary data.</text>
</comment>
<proteinExistence type="predicted"/>
<accession>A0A1F8H9E3</accession>